<protein>
    <submittedName>
        <fullName evidence="1">Uncharacterized protein</fullName>
    </submittedName>
</protein>
<sequence>MPQITHDQSNPLSPVLADTPATQTLSYCVSSLSKALEKLQEARPEEVSDYIEQLKQIMLDRAQDIPAAPAIEPEPDVGAAVKEAWASLSRLFDAFRSSSSLSPSSAIPEALLAVAPHLTELANDHMFYLLTCRRLAITETRD</sequence>
<organism evidence="1 2">
    <name type="scientific">Marasmiellus scandens</name>
    <dbReference type="NCBI Taxonomy" id="2682957"/>
    <lineage>
        <taxon>Eukaryota</taxon>
        <taxon>Fungi</taxon>
        <taxon>Dikarya</taxon>
        <taxon>Basidiomycota</taxon>
        <taxon>Agaricomycotina</taxon>
        <taxon>Agaricomycetes</taxon>
        <taxon>Agaricomycetidae</taxon>
        <taxon>Agaricales</taxon>
        <taxon>Marasmiineae</taxon>
        <taxon>Omphalotaceae</taxon>
        <taxon>Marasmiellus</taxon>
    </lineage>
</organism>
<proteinExistence type="predicted"/>
<accession>A0ABR1IP27</accession>
<comment type="caution">
    <text evidence="1">The sequence shown here is derived from an EMBL/GenBank/DDBJ whole genome shotgun (WGS) entry which is preliminary data.</text>
</comment>
<reference evidence="1 2" key="1">
    <citation type="submission" date="2024-01" db="EMBL/GenBank/DDBJ databases">
        <title>A draft genome for the cacao thread blight pathogen Marasmiellus scandens.</title>
        <authorList>
            <person name="Baruah I.K."/>
            <person name="Leung J."/>
            <person name="Bukari Y."/>
            <person name="Amoako-Attah I."/>
            <person name="Meinhardt L.W."/>
            <person name="Bailey B.A."/>
            <person name="Cohen S.P."/>
        </authorList>
    </citation>
    <scope>NUCLEOTIDE SEQUENCE [LARGE SCALE GENOMIC DNA]</scope>
    <source>
        <strain evidence="1 2">GH-19</strain>
    </source>
</reference>
<evidence type="ECO:0000313" key="2">
    <source>
        <dbReference type="Proteomes" id="UP001498398"/>
    </source>
</evidence>
<name>A0ABR1IP27_9AGAR</name>
<gene>
    <name evidence="1" type="ORF">VKT23_019032</name>
</gene>
<dbReference type="EMBL" id="JBANRG010000092">
    <property type="protein sequence ID" value="KAK7436625.1"/>
    <property type="molecule type" value="Genomic_DNA"/>
</dbReference>
<keyword evidence="2" id="KW-1185">Reference proteome</keyword>
<evidence type="ECO:0000313" key="1">
    <source>
        <dbReference type="EMBL" id="KAK7436625.1"/>
    </source>
</evidence>
<dbReference type="Proteomes" id="UP001498398">
    <property type="component" value="Unassembled WGS sequence"/>
</dbReference>